<organism evidence="9 10">
    <name type="scientific">Agromyces bracchium</name>
    <dbReference type="NCBI Taxonomy" id="88376"/>
    <lineage>
        <taxon>Bacteria</taxon>
        <taxon>Bacillati</taxon>
        <taxon>Actinomycetota</taxon>
        <taxon>Actinomycetes</taxon>
        <taxon>Micrococcales</taxon>
        <taxon>Microbacteriaceae</taxon>
        <taxon>Agromyces</taxon>
    </lineage>
</organism>
<dbReference type="Pfam" id="PF00528">
    <property type="entry name" value="BPD_transp_1"/>
    <property type="match status" value="1"/>
</dbReference>
<dbReference type="GO" id="GO:0005886">
    <property type="term" value="C:plasma membrane"/>
    <property type="evidence" value="ECO:0007669"/>
    <property type="project" value="UniProtKB-SubCell"/>
</dbReference>
<evidence type="ECO:0000259" key="8">
    <source>
        <dbReference type="PROSITE" id="PS50928"/>
    </source>
</evidence>
<dbReference type="SUPFAM" id="SSF161098">
    <property type="entry name" value="MetI-like"/>
    <property type="match status" value="1"/>
</dbReference>
<dbReference type="PANTHER" id="PTHR30193:SF41">
    <property type="entry name" value="DIACETYLCHITOBIOSE UPTAKE SYSTEM PERMEASE PROTEIN NGCF"/>
    <property type="match status" value="1"/>
</dbReference>
<comment type="caution">
    <text evidence="9">The sequence shown here is derived from an EMBL/GenBank/DDBJ whole genome shotgun (WGS) entry which is preliminary data.</text>
</comment>
<dbReference type="InterPro" id="IPR000515">
    <property type="entry name" value="MetI-like"/>
</dbReference>
<feature type="transmembrane region" description="Helical" evidence="7">
    <location>
        <begin position="104"/>
        <end position="127"/>
    </location>
</feature>
<proteinExistence type="inferred from homology"/>
<dbReference type="InterPro" id="IPR035906">
    <property type="entry name" value="MetI-like_sf"/>
</dbReference>
<evidence type="ECO:0000256" key="1">
    <source>
        <dbReference type="ARBA" id="ARBA00004651"/>
    </source>
</evidence>
<dbReference type="InterPro" id="IPR051393">
    <property type="entry name" value="ABC_transporter_permease"/>
</dbReference>
<evidence type="ECO:0000256" key="6">
    <source>
        <dbReference type="ARBA" id="ARBA00023136"/>
    </source>
</evidence>
<evidence type="ECO:0000256" key="7">
    <source>
        <dbReference type="RuleBase" id="RU363032"/>
    </source>
</evidence>
<keyword evidence="3" id="KW-1003">Cell membrane</keyword>
<keyword evidence="6 7" id="KW-0472">Membrane</keyword>
<name>A0A6I3MJB3_9MICO</name>
<keyword evidence="10" id="KW-1185">Reference proteome</keyword>
<dbReference type="AlphaFoldDB" id="A0A6I3MJB3"/>
<dbReference type="CDD" id="cd06261">
    <property type="entry name" value="TM_PBP2"/>
    <property type="match status" value="1"/>
</dbReference>
<dbReference type="PROSITE" id="PS50928">
    <property type="entry name" value="ABC_TM1"/>
    <property type="match status" value="1"/>
</dbReference>
<dbReference type="PANTHER" id="PTHR30193">
    <property type="entry name" value="ABC TRANSPORTER PERMEASE PROTEIN"/>
    <property type="match status" value="1"/>
</dbReference>
<keyword evidence="4 7" id="KW-0812">Transmembrane</keyword>
<feature type="domain" description="ABC transmembrane type-1" evidence="8">
    <location>
        <begin position="100"/>
        <end position="316"/>
    </location>
</feature>
<dbReference type="Gene3D" id="1.10.3720.10">
    <property type="entry name" value="MetI-like"/>
    <property type="match status" value="1"/>
</dbReference>
<accession>A0A6I3MJB3</accession>
<comment type="subcellular location">
    <subcellularLocation>
        <location evidence="1 7">Cell membrane</location>
        <topology evidence="1 7">Multi-pass membrane protein</topology>
    </subcellularLocation>
</comment>
<comment type="similarity">
    <text evidence="7">Belongs to the binding-protein-dependent transport system permease family.</text>
</comment>
<dbReference type="GO" id="GO:0055085">
    <property type="term" value="P:transmembrane transport"/>
    <property type="evidence" value="ECO:0007669"/>
    <property type="project" value="InterPro"/>
</dbReference>
<evidence type="ECO:0000256" key="4">
    <source>
        <dbReference type="ARBA" id="ARBA00022692"/>
    </source>
</evidence>
<evidence type="ECO:0000256" key="2">
    <source>
        <dbReference type="ARBA" id="ARBA00022448"/>
    </source>
</evidence>
<reference evidence="9 10" key="1">
    <citation type="submission" date="2019-11" db="EMBL/GenBank/DDBJ databases">
        <title>Agromyces kandeliae sp. nov., isolated from mangrove soil.</title>
        <authorList>
            <person name="Wang R."/>
        </authorList>
    </citation>
    <scope>NUCLEOTIDE SEQUENCE [LARGE SCALE GENOMIC DNA]</scope>
    <source>
        <strain evidence="9 10">JCM 11433</strain>
    </source>
</reference>
<dbReference type="OrthoDB" id="3210259at2"/>
<feature type="transmembrane region" description="Helical" evidence="7">
    <location>
        <begin position="188"/>
        <end position="208"/>
    </location>
</feature>
<sequence length="331" mass="36627">MTTATTRAERPRAADRSRPIEAAAKRRAAKRRAPHRVERRGAFILMAPYLLLFVVAAAIPIGYAFWISLQKAPTLVNPQTGFGGFESFVTVVTDYRFFGTFVNIFTVMIIWLPIMILGIVAMALLIHASPGRFGGAMRFVYYIPGALAGIANFVLWVYLLNPSQSPIAFLWQDLGLTTLKEVVTTENLPLILTAMLFFQGLGTWIVIVNGGLNGISDEIFEAAALDGANAWQLAWRIKLPLIRPWIGYAALMNLAYGFQLFLEPYLMRQISAGSIDSEWAPTQLGYAFAFTNRNFPAAAAMSIILLVITLAIGIIIVFRSGLFGEREEKAR</sequence>
<dbReference type="RefSeq" id="WP_155053366.1">
    <property type="nucleotide sequence ID" value="NZ_BAAAIB010000009.1"/>
</dbReference>
<feature type="transmembrane region" description="Helical" evidence="7">
    <location>
        <begin position="41"/>
        <end position="66"/>
    </location>
</feature>
<keyword evidence="2 7" id="KW-0813">Transport</keyword>
<gene>
    <name evidence="9" type="ORF">GJ743_18425</name>
</gene>
<evidence type="ECO:0000256" key="5">
    <source>
        <dbReference type="ARBA" id="ARBA00022989"/>
    </source>
</evidence>
<evidence type="ECO:0000313" key="9">
    <source>
        <dbReference type="EMBL" id="MTH70343.1"/>
    </source>
</evidence>
<dbReference type="EMBL" id="WMLB01000045">
    <property type="protein sequence ID" value="MTH70343.1"/>
    <property type="molecule type" value="Genomic_DNA"/>
</dbReference>
<keyword evidence="5 7" id="KW-1133">Transmembrane helix</keyword>
<dbReference type="Proteomes" id="UP000433071">
    <property type="component" value="Unassembled WGS sequence"/>
</dbReference>
<feature type="transmembrane region" description="Helical" evidence="7">
    <location>
        <begin position="245"/>
        <end position="262"/>
    </location>
</feature>
<feature type="transmembrane region" description="Helical" evidence="7">
    <location>
        <begin position="295"/>
        <end position="318"/>
    </location>
</feature>
<evidence type="ECO:0000313" key="10">
    <source>
        <dbReference type="Proteomes" id="UP000433071"/>
    </source>
</evidence>
<protein>
    <submittedName>
        <fullName evidence="9">ABC transporter permease subunit</fullName>
    </submittedName>
</protein>
<feature type="transmembrane region" description="Helical" evidence="7">
    <location>
        <begin position="139"/>
        <end position="159"/>
    </location>
</feature>
<evidence type="ECO:0000256" key="3">
    <source>
        <dbReference type="ARBA" id="ARBA00022475"/>
    </source>
</evidence>